<keyword evidence="4" id="KW-1185">Reference proteome</keyword>
<dbReference type="Pfam" id="PF03401">
    <property type="entry name" value="TctC"/>
    <property type="match status" value="1"/>
</dbReference>
<evidence type="ECO:0008006" key="5">
    <source>
        <dbReference type="Google" id="ProtNLM"/>
    </source>
</evidence>
<gene>
    <name evidence="3" type="ORF">Rmf_48870</name>
</gene>
<feature type="chain" id="PRO_5045239862" description="Tripartite tricarboxylate transporter substrate binding protein" evidence="2">
    <location>
        <begin position="25"/>
        <end position="323"/>
    </location>
</feature>
<sequence>MMNRRTLLALPGAALLPAAAHAQAAWPTAPIRAIVPFAPGSATDTVGRLLAEGMRASLGQPVVVENRAGANGLIGAEAVARATADGNTLLVGTNSTNAAARALFRNVPFDMEAGFAPISTIATVPLLVAVKADSPYRTLADLITAARARPEAITYATASSSQEVAAASLAAMANVRMLAVPYRSSPLAVQDMLAGRVDMFIADQAVILPQAQAGSLRILAVTSAERSAAVPDVPTVREAGGLPDYEVIAWFTLFAPTGTPADRIALLNRAVQAALATEEMRTRLAGALGMTIRGSTPEQAAAFVRAETTKWTNAIRQAGIEPQ</sequence>
<protein>
    <recommendedName>
        <fullName evidence="5">Tripartite tricarboxylate transporter substrate binding protein</fullName>
    </recommendedName>
</protein>
<name>A0ABN6PBN7_9PROT</name>
<accession>A0ABN6PBN7</accession>
<evidence type="ECO:0000313" key="4">
    <source>
        <dbReference type="Proteomes" id="UP000831327"/>
    </source>
</evidence>
<dbReference type="InterPro" id="IPR042100">
    <property type="entry name" value="Bug_dom1"/>
</dbReference>
<evidence type="ECO:0000256" key="2">
    <source>
        <dbReference type="SAM" id="SignalP"/>
    </source>
</evidence>
<dbReference type="PIRSF" id="PIRSF017082">
    <property type="entry name" value="YflP"/>
    <property type="match status" value="1"/>
</dbReference>
<evidence type="ECO:0000313" key="3">
    <source>
        <dbReference type="EMBL" id="BDG74958.1"/>
    </source>
</evidence>
<organism evidence="3 4">
    <name type="scientific">Roseomonas fluvialis</name>
    <dbReference type="NCBI Taxonomy" id="1750527"/>
    <lineage>
        <taxon>Bacteria</taxon>
        <taxon>Pseudomonadati</taxon>
        <taxon>Pseudomonadota</taxon>
        <taxon>Alphaproteobacteria</taxon>
        <taxon>Acetobacterales</taxon>
        <taxon>Roseomonadaceae</taxon>
        <taxon>Roseomonas</taxon>
    </lineage>
</organism>
<feature type="signal peptide" evidence="2">
    <location>
        <begin position="1"/>
        <end position="24"/>
    </location>
</feature>
<proteinExistence type="inferred from homology"/>
<reference evidence="3 4" key="1">
    <citation type="journal article" date="2016" name="Microbes Environ.">
        <title>Phylogenetically diverse aerobic anoxygenic phototrophic bacteria isolated from epilithic biofilms in Tama river, Japan.</title>
        <authorList>
            <person name="Hirose S."/>
            <person name="Matsuura K."/>
            <person name="Haruta S."/>
        </authorList>
    </citation>
    <scope>NUCLEOTIDE SEQUENCE [LARGE SCALE GENOMIC DNA]</scope>
    <source>
        <strain evidence="3 4">S08</strain>
    </source>
</reference>
<dbReference type="Proteomes" id="UP000831327">
    <property type="component" value="Chromosome"/>
</dbReference>
<dbReference type="Gene3D" id="3.40.190.10">
    <property type="entry name" value="Periplasmic binding protein-like II"/>
    <property type="match status" value="1"/>
</dbReference>
<dbReference type="SUPFAM" id="SSF53850">
    <property type="entry name" value="Periplasmic binding protein-like II"/>
    <property type="match status" value="1"/>
</dbReference>
<dbReference type="PANTHER" id="PTHR42928:SF5">
    <property type="entry name" value="BLR1237 PROTEIN"/>
    <property type="match status" value="1"/>
</dbReference>
<evidence type="ECO:0000256" key="1">
    <source>
        <dbReference type="ARBA" id="ARBA00006987"/>
    </source>
</evidence>
<dbReference type="PANTHER" id="PTHR42928">
    <property type="entry name" value="TRICARBOXYLATE-BINDING PROTEIN"/>
    <property type="match status" value="1"/>
</dbReference>
<comment type="similarity">
    <text evidence="1">Belongs to the UPF0065 (bug) family.</text>
</comment>
<dbReference type="Gene3D" id="3.40.190.150">
    <property type="entry name" value="Bordetella uptake gene, domain 1"/>
    <property type="match status" value="1"/>
</dbReference>
<dbReference type="EMBL" id="AP025637">
    <property type="protein sequence ID" value="BDG74958.1"/>
    <property type="molecule type" value="Genomic_DNA"/>
</dbReference>
<keyword evidence="2" id="KW-0732">Signal</keyword>
<dbReference type="InterPro" id="IPR005064">
    <property type="entry name" value="BUG"/>
</dbReference>